<feature type="region of interest" description="Disordered" evidence="1">
    <location>
        <begin position="152"/>
        <end position="208"/>
    </location>
</feature>
<name>A0ABM6Z223_9ACTO</name>
<dbReference type="RefSeq" id="WP_120203725.1">
    <property type="nucleotide sequence ID" value="NZ_CP032514.1"/>
</dbReference>
<evidence type="ECO:0008006" key="4">
    <source>
        <dbReference type="Google" id="ProtNLM"/>
    </source>
</evidence>
<organism evidence="2 3">
    <name type="scientific">Actinomyces lilanjuaniae</name>
    <dbReference type="NCBI Taxonomy" id="2321394"/>
    <lineage>
        <taxon>Bacteria</taxon>
        <taxon>Bacillati</taxon>
        <taxon>Actinomycetota</taxon>
        <taxon>Actinomycetes</taxon>
        <taxon>Actinomycetales</taxon>
        <taxon>Actinomycetaceae</taxon>
        <taxon>Actinomyces</taxon>
    </lineage>
</organism>
<proteinExistence type="predicted"/>
<gene>
    <name evidence="2" type="ORF">D5R93_02860</name>
</gene>
<keyword evidence="3" id="KW-1185">Reference proteome</keyword>
<reference evidence="2 3" key="1">
    <citation type="submission" date="2018-09" db="EMBL/GenBank/DDBJ databases">
        <authorList>
            <person name="Li J."/>
        </authorList>
    </citation>
    <scope>NUCLEOTIDE SEQUENCE [LARGE SCALE GENOMIC DNA]</scope>
    <source>
        <strain evidence="2 3">2129</strain>
    </source>
</reference>
<evidence type="ECO:0000313" key="3">
    <source>
        <dbReference type="Proteomes" id="UP000273001"/>
    </source>
</evidence>
<dbReference type="Proteomes" id="UP000273001">
    <property type="component" value="Chromosome"/>
</dbReference>
<evidence type="ECO:0000313" key="2">
    <source>
        <dbReference type="EMBL" id="AYD89258.1"/>
    </source>
</evidence>
<protein>
    <recommendedName>
        <fullName evidence="4">DUF4232 domain-containing protein</fullName>
    </recommendedName>
</protein>
<accession>A0ABM6Z223</accession>
<evidence type="ECO:0000256" key="1">
    <source>
        <dbReference type="SAM" id="MobiDB-lite"/>
    </source>
</evidence>
<dbReference type="EMBL" id="CP032514">
    <property type="protein sequence ID" value="AYD89258.1"/>
    <property type="molecule type" value="Genomic_DNA"/>
</dbReference>
<sequence>MAAVLLVVGVGAGAVGGAAWMRQTIRSQEQERAAAQTHTVYPDPQACDPASLATQVSGPESVSAGAGATFVLRVTNDGDVSCLLDAGSASLGVVVTSGSQQVWSSTACQEGASERTLLLGGGDSTEVTLGWNGYVTTSDCALAAAPAPGAQAEASASASPGGTTGPGQASTSPSAAPAPSDPGAAPEPSSASDPAREEPSAGQSSVAGQVAAAGTYRFRVVLGDQDLSEDTVFLVQ</sequence>
<feature type="compositionally biased region" description="Low complexity" evidence="1">
    <location>
        <begin position="152"/>
        <end position="193"/>
    </location>
</feature>